<dbReference type="Pfam" id="PF21089">
    <property type="entry name" value="PKS_DH_N"/>
    <property type="match status" value="1"/>
</dbReference>
<dbReference type="InterPro" id="IPR049552">
    <property type="entry name" value="PKS_DH_N"/>
</dbReference>
<feature type="domain" description="Carrier" evidence="10">
    <location>
        <begin position="2715"/>
        <end position="2793"/>
    </location>
</feature>
<dbReference type="InterPro" id="IPR032821">
    <property type="entry name" value="PKS_assoc"/>
</dbReference>
<evidence type="ECO:0000256" key="5">
    <source>
        <dbReference type="ARBA" id="ARBA00023194"/>
    </source>
</evidence>
<dbReference type="Gene3D" id="3.40.50.720">
    <property type="entry name" value="NAD(P)-binding Rossmann-like Domain"/>
    <property type="match status" value="2"/>
</dbReference>
<dbReference type="InterPro" id="IPR020841">
    <property type="entry name" value="PKS_Beta-ketoAc_synthase_dom"/>
</dbReference>
<evidence type="ECO:0000313" key="14">
    <source>
        <dbReference type="Proteomes" id="UP000536624"/>
    </source>
</evidence>
<keyword evidence="4" id="KW-0808">Transferase</keyword>
<dbReference type="SMART" id="SM00825">
    <property type="entry name" value="PKS_KS"/>
    <property type="match status" value="3"/>
</dbReference>
<dbReference type="SMART" id="SM00824">
    <property type="entry name" value="PKS_TE"/>
    <property type="match status" value="1"/>
</dbReference>
<evidence type="ECO:0000313" key="13">
    <source>
        <dbReference type="EMBL" id="NIY62311.1"/>
    </source>
</evidence>
<dbReference type="InterPro" id="IPR020807">
    <property type="entry name" value="PKS_DH"/>
</dbReference>
<gene>
    <name evidence="13" type="ORF">SMALB_0216</name>
</gene>
<dbReference type="SMART" id="SM00822">
    <property type="entry name" value="PKS_KR"/>
    <property type="match status" value="2"/>
</dbReference>
<feature type="region of interest" description="C-terminal hotdog fold" evidence="8">
    <location>
        <begin position="2092"/>
        <end position="2236"/>
    </location>
</feature>
<sequence length="4647" mass="482431">MRQHLLSCQACEDDELGSGVVSGAESMSAQGLHETDTAIAVVGVSCRLPSAADPGRFWRLLTGAVSAVSPVPPGRWSDEDVAAGSDGAGWGAFVDEVDRFDAEFFGISPREARAMDPQQRLALELGWEVLEDAGILPDAVRGGGTGVFIGVTADDYGVLDRRRGPAAIGHHTLTGLNRSVIANRVSYFLGLRGPSLVVDTGQSSALVAVHLACESLRRGESAMTLAGGVQLNLAPDSAVAASLFGALSPDGRCFVFDERAGGYVRGEGAGMVLLKPLARALADGDEIYCVIEGSAVGNDGPGEGLTTPDPEGQETVLRAACRSAGVDPAAVQYVELHGTGTRVGDPVEAAALGAVYGAGRAADNPLLVGSAKTNVGHLEGAAGIVGLLKVVLSLRNGELPASLNHELPNPAIRFDEWRLEVSTSTRPWPYRDGRALAGVSSFGMGGTNCHVIVSAAEPAPTGVPAGADTDGRAGMADSVLMAGGAVPWPLSGRTRDALRTQAVRLASHLAENHRLDPVDLGFSLATTRTAFRHRAVVLAPDRPGAPDALTALADGESAPGVVRGVADVEGKTVFVFPGQGSQWAGMGVRLMAQSPVFAERLAECAAALAPHVDWSLPEVLRQAPGAPSLERVDVVQPASWAVMVSLAAVWQAHGVVPDAVVGHSQGEIAAACVSGALSLEDAARVVALRGQTIARRLAGSGGMLSVPLPLAEVEAWLRRWDGRVSVAALNGPGSVVVSGELDALDELFEELTGADVRARRVAIDYASHSAQVEQVREEMSAALEGLSPRRAEVPFFSTVTGEWLDTTGLDAGYWYRNLRQTVGFEPAVRALLGQDHRVFVEVSTHPVLTAGVQDVIDEADVRAVAVGTLRRDVGGADRFLTCLAEVYVRGVAVDWSRAFAGTGARRVALPTYGFQRERYWLPEPVGDATARDTATAAPMAVPGHTARPEPESEPGPERVASDASWTRAGLGRLVRAEAAVVLGFTSAEQVNPAVSFRELGFDSAMTVELVTRLKVATGVRIPNTVLFDHPTPDRCADHLAAELTGPVTAGTPAAAPAAPADDPVVIVGMACRYPGGVNSPEELWDLVSGEVDAVSDMPTGRGWAPEITETGRPGGFLYDADRFDAALFGISPREAEAMDPQQRLALEASWEAVERAEIAPSSLHGSRTGVFMGAMAQDYGPRLQDSAGSAEGYLLTGTSPSVLSGRIAYALGLHGPTLTVDTACSSSLVALHLAAQALRAGECSLALAGGVTVMSEPGIFAEFARQGGLSPDGRCKAYAEGADGTGWSEGVGVLVLERLSDALRGGHRVLAVLRGSAVNSDGASNGLTAPSGIAQRQVIGQALAGAGLVPSDVDAVEGHGTGTRLGDPIEAQALLATYGQGRDADRPLLLGSLKSNIGHAQAAAGVGGVIKMILAMHHGVLPRTLHVDAPSSQVDWSAGAVELLTGSVPWPPAGRPRRAGVSSFGISGTNAHVIVEQPPRDRPDESAGRAPAASRARTVPEVVPWPVSARTEAALDAQLDRLAAFVADTGATAPDIGYSLATTRSELEHRAVLLAAADTTGNGDRRPVTVARGTAVGDPGPVALLFAGQGAQRLGMGRELHARFPVFAAAWNEVCGLLDGELERPLREAVFGDDAETLDRTEYAQPALFALEVALYRLVESWGAAPDLLIGHSVGEIAAAHVAGVLSLSDACRLVAARGRLMQTLPEGGAMVALRATEDEVAPLLADSGDRWGLAAVNGPRSVVVSGDADAVEAIADRFAADGRKTTRLRVGHAFHSPLMAPMLDDFRAVVEGLSFGEPRIPIVSTVTGERIDAEHIRGGDYWVEHVSRTVRFADAVGAAAAAGARTFLELGPDATLSVLAEDALTDVAHVAVVPLLDRERGEESTAVTAAARLYVRGVPVRWAELFAGTEARRVALPTYAFQRDRYWTAPAAPPAADVASAGLDHMAHPLLGAVVELPENGGLLCTGLLSVTAQPWLADHVVAEHTTFPGAGLVELAVRAGDEVGCGLVEELTVAAPLVLSGQGERGVRVQVALGAPGDGGRRTLGIHSRPVGTPEAPWTRHATGVLAPGTSTADPDPDPDAGRVWPPADAVPVDLDGFHERWRAAGLAHGPVSRGVRAVWTAGDEVLAEVVLPEHAVADADAYRLHPALLETALHIVALTGPDGPDGGWSAPTRSEASSWSGVLLHAVGASVLRVRLRRTRDDTVTLTAADAAGDPVLSVRTLTLRPQAVPTAGATAGPPLLRLGWLPARVPDTAGHDRVAIGDAVLVPVTVPTGVPVPEAVRTVTASVLDTLRRHLDDAAGAGDADEAGGHGGGRPSRLVFMTRGAVATTPGTAPDVVAASVWGLVRSAQRETPGRFVLLDLEATDGEDEADGRGGGYPVPTDPATLRAVLDCGEPELALRAGELLMPRLFPADAPADVPDPAAPGPVWGGEGTVLVTGGLGSLGAMFARHLVTAHGVRHLVLAGRRGADTEGADELVAELTGQGARVTVAACDVSDRAAVAALLATFPAEHPLTGVVHTAGVLDDGLVQALTPDRLDTAFRPKLDAAWHLHELTRDRGLTAFVVFSSVFGVLGNAGQAGYTAANAFLDALAQRRTAEGLAGLSIGWGPWPQDIGGMTASLSAVEMRRITAGGMAEFSVDQGLSWFDMAAAVGEPFVVAAHVDRAALRARDTVPAVLHGLVPARPARRTATAAAAIATGGGLDPLAGLTADQARVTLLRWVREQVMEVLGHTSSAAVEGGRTFKDMGFDSLTAGQLRNGLRTRTGLSLPSTLIYDHPTPEALAAHLWTELGGAAGERRESAGPAPITAGGPAAGATAAEPIAIIGMSCRFPGGVRSPEELWELLAEGTDAICPLPADRGWGPGVYHPDPERTGTTYSAAGGFLDGVAEFDAAFFGISPREAVSMDPQQRMLLELAWEAFERAGLDPTSLRGSTTGTFVAATAQQYGAGASADSDGYQLTGTLPSVLSGRLSYLFDFSGPAVTVDTACSASLVALHMACQSLRSGESTLALAGGATVLSGPDTLVSLSRHRVMAPDGRCKAFAESADGMGIAEGAGLLVLERLSDAVRHGHRVLAVVRGSAVNSDGASNGLTAPSGPAQRRVIRQALANSGLSASDIDAVEAHGTGTALGDPIEAHALMATYGQDRGGNPPLLLGSVKSNIGHTQVAAGVAGVIKMVMALRHGRLPKTLHAAEPSSRIDWDSGAVRLLTEAAPWPELGRPRRAAVSAFGMSGTNAHAVLEQAPPAADQPPLADAAPDGPVAWPLAAKSAGALRAQAAKLLAHLDGHPGPRPVDIGYSLAMTRAAFEHRAVLVGGDRAALRGSLAALAEGTSTAGAVRGTAAERGTVVFVFPGQDGAWPGMAAELLDVSPVFAARVADCEAALAPYLDWLPSAVLRGAPGAPPIERRPDVLQPVLWTVMVSLAALWRSWGVEPAAVVGHSQGEVAAACVSGGLSLDDGARVVALRSRLIHERLSGRGAMMSVMAPPERVRELLDGTSDAVSIAAVNGPKTVTLSGDPAALAEVERALSAAGIMRWRLPGVDFAAHSAHIDEIEAELMELLAPVRPRPSTVPFHSTVTGGRLDTEELDARYWCRNLRETVSFAETMTGLVREGHGFMIEVGPHPVLAVGTGEIIENANSPAVTLGTLRRDDGGWDRVLRSLGEAYAHGVPVDWSTVLPGGHTVDLPTYAFQHESYWIAPPASGPGTTAVADEPLWDAVDQGDAAAVATLIGLEAESKGALDSVLPALSAWHRRQDEHALTSARRYRTVWTPLRVPVDPALTGTWLVLTTDGDGDAEVPTALTAYGARARRVVLDESCTDPEVLAARLREAGLDRAAGVLSLVATAEEAAGGEPALPTGVALTVSLLQALLAAGAEVPLWTVTRGAVSTGPADPVRNPRQAMVLGLARTAALEAPSLRGGLIDLPERLDPEAVRRLAALLSAGPGEEQAAVRSSGVLVRRLVRAPARADSPGAWSPGGTTLVTGGTGTLGSRAARWLAQQGAEHLVLTSRHGPAAPGAAELVAELTAHGTTAEVVPCDLTDRDAVAAVLDRLSADGRPVRAVVHTVGTRDLEPLATASLTSLAQAVHAKVAGAAHLDELLDDTGLDAFVLFTSVAGVWGIGHHAAQAAADAYLEALASRRRGRGARATAISFAPWEEARDRMSEQEREYLARTGVSFLDSDLALTGLAQALYEDETALTVADIDWERHLPFVTPAAPIPFFSELPEARSLDEPVTTGDDGEFTARLRGLPAEERRHVLVELVRSEAAAALGHASGQAVDEHSAFRDHGMDSLAAIDLRNRLATAMGTALPSTVVLTHPTPAQLADHLVYHLASPSAKEDGGTGGADGVATTDLVVRLHRHAVRTGRMNEAGTLLLDLAALRPKNTEPLPPTVDRLTAETSGTRLICVAPIVPLTGPHTYFTLAGALPGDWAITCLTPPGFGTEATLPATRETLVEGLVHAVETSTDGDPADPVVLLGTSSGGILAHETARRLAERGTPVRAVVLVDTYILESPAAQGLQPQLWHALYEREHLADGYTATDLSAYAWMERLLHTWTPAPTPFPTLLLRASDPLPAPDGTDPVPHGWQTDLPHITTTVTVMGNHFTLVNQHAPTTAGHITDWLTERGTDGNTGGDADVLERAAGTGEHTA</sequence>
<dbReference type="SUPFAM" id="SSF52151">
    <property type="entry name" value="FabD/lysophospholipase-like"/>
    <property type="match status" value="3"/>
</dbReference>
<evidence type="ECO:0000259" key="10">
    <source>
        <dbReference type="PROSITE" id="PS50075"/>
    </source>
</evidence>
<dbReference type="InterPro" id="IPR014031">
    <property type="entry name" value="Ketoacyl_synth_C"/>
</dbReference>
<dbReference type="Gene3D" id="3.30.70.3290">
    <property type="match status" value="3"/>
</dbReference>
<dbReference type="InterPro" id="IPR016036">
    <property type="entry name" value="Malonyl_transacylase_ACP-bd"/>
</dbReference>
<dbReference type="Pfam" id="PF00550">
    <property type="entry name" value="PP-binding"/>
    <property type="match status" value="3"/>
</dbReference>
<accession>A0A7X5WWK8</accession>
<dbReference type="InterPro" id="IPR036291">
    <property type="entry name" value="NAD(P)-bd_dom_sf"/>
</dbReference>
<evidence type="ECO:0000256" key="6">
    <source>
        <dbReference type="ARBA" id="ARBA00023268"/>
    </source>
</evidence>
<keyword evidence="5" id="KW-0045">Antibiotic biosynthesis</keyword>
<dbReference type="InterPro" id="IPR020802">
    <property type="entry name" value="TesA-like"/>
</dbReference>
<dbReference type="Pfam" id="PF18369">
    <property type="entry name" value="PKS_DE"/>
    <property type="match status" value="1"/>
</dbReference>
<dbReference type="InterPro" id="IPR009081">
    <property type="entry name" value="PP-bd_ACP"/>
</dbReference>
<dbReference type="Gene3D" id="3.40.50.1820">
    <property type="entry name" value="alpha/beta hydrolase"/>
    <property type="match status" value="1"/>
</dbReference>
<evidence type="ECO:0000259" key="11">
    <source>
        <dbReference type="PROSITE" id="PS52004"/>
    </source>
</evidence>
<evidence type="ECO:0000256" key="4">
    <source>
        <dbReference type="ARBA" id="ARBA00022679"/>
    </source>
</evidence>
<feature type="compositionally biased region" description="Low complexity" evidence="9">
    <location>
        <begin position="1488"/>
        <end position="1497"/>
    </location>
</feature>
<dbReference type="InterPro" id="IPR036736">
    <property type="entry name" value="ACP-like_sf"/>
</dbReference>
<dbReference type="InterPro" id="IPR057326">
    <property type="entry name" value="KR_dom"/>
</dbReference>
<dbReference type="SUPFAM" id="SSF53901">
    <property type="entry name" value="Thiolase-like"/>
    <property type="match status" value="3"/>
</dbReference>
<dbReference type="FunFam" id="1.10.1200.10:FF:000007">
    <property type="entry name" value="Probable polyketide synthase pks17"/>
    <property type="match status" value="1"/>
</dbReference>
<dbReference type="InterPro" id="IPR001031">
    <property type="entry name" value="Thioesterase"/>
</dbReference>
<evidence type="ECO:0000259" key="12">
    <source>
        <dbReference type="PROSITE" id="PS52019"/>
    </source>
</evidence>
<dbReference type="InterPro" id="IPR014030">
    <property type="entry name" value="Ketoacyl_synth_N"/>
</dbReference>
<evidence type="ECO:0000256" key="9">
    <source>
        <dbReference type="SAM" id="MobiDB-lite"/>
    </source>
</evidence>
<dbReference type="PROSITE" id="PS50075">
    <property type="entry name" value="CARRIER"/>
    <property type="match status" value="3"/>
</dbReference>
<dbReference type="CDD" id="cd00833">
    <property type="entry name" value="PKS"/>
    <property type="match status" value="3"/>
</dbReference>
<protein>
    <submittedName>
        <fullName evidence="13">Short-chain dehydrogenase/reductase SDR</fullName>
    </submittedName>
</protein>
<proteinExistence type="predicted"/>
<dbReference type="InterPro" id="IPR050091">
    <property type="entry name" value="PKS_NRPS_Biosynth_Enz"/>
</dbReference>
<comment type="caution">
    <text evidence="13">The sequence shown here is derived from an EMBL/GenBank/DDBJ whole genome shotgun (WGS) entry which is preliminary data.</text>
</comment>
<dbReference type="GO" id="GO:0033068">
    <property type="term" value="P:macrolide biosynthetic process"/>
    <property type="evidence" value="ECO:0007669"/>
    <property type="project" value="UniProtKB-ARBA"/>
</dbReference>
<comment type="pathway">
    <text evidence="1">Antibiotic biosynthesis.</text>
</comment>
<dbReference type="Pfam" id="PF00109">
    <property type="entry name" value="ketoacyl-synt"/>
    <property type="match status" value="3"/>
</dbReference>
<feature type="domain" description="Carrier" evidence="10">
    <location>
        <begin position="4255"/>
        <end position="4330"/>
    </location>
</feature>
<dbReference type="SMART" id="SM00826">
    <property type="entry name" value="PKS_DH"/>
    <property type="match status" value="1"/>
</dbReference>
<keyword evidence="7" id="KW-0012">Acyltransferase</keyword>
<dbReference type="InterPro" id="IPR014043">
    <property type="entry name" value="Acyl_transferase_dom"/>
</dbReference>
<feature type="domain" description="Carrier" evidence="10">
    <location>
        <begin position="968"/>
        <end position="1043"/>
    </location>
</feature>
<dbReference type="Gene3D" id="3.40.47.10">
    <property type="match status" value="3"/>
</dbReference>
<dbReference type="InterPro" id="IPR016035">
    <property type="entry name" value="Acyl_Trfase/lysoPLipase"/>
</dbReference>
<dbReference type="Proteomes" id="UP000536624">
    <property type="component" value="Unassembled WGS sequence"/>
</dbReference>
<dbReference type="PROSITE" id="PS52019">
    <property type="entry name" value="PKS_MFAS_DH"/>
    <property type="match status" value="1"/>
</dbReference>
<dbReference type="SUPFAM" id="SSF53474">
    <property type="entry name" value="alpha/beta-Hydrolases"/>
    <property type="match status" value="1"/>
</dbReference>
<dbReference type="Gene3D" id="3.10.129.110">
    <property type="entry name" value="Polyketide synthase dehydratase"/>
    <property type="match status" value="1"/>
</dbReference>
<feature type="region of interest" description="Disordered" evidence="9">
    <location>
        <begin position="4622"/>
        <end position="4647"/>
    </location>
</feature>
<dbReference type="SMART" id="SM00823">
    <property type="entry name" value="PKS_PP"/>
    <property type="match status" value="3"/>
</dbReference>
<dbReference type="InterPro" id="IPR020806">
    <property type="entry name" value="PKS_PP-bd"/>
</dbReference>
<organism evidence="13 14">
    <name type="scientific">Streptomyces malaysiensis</name>
    <dbReference type="NCBI Taxonomy" id="92644"/>
    <lineage>
        <taxon>Bacteria</taxon>
        <taxon>Bacillati</taxon>
        <taxon>Actinomycetota</taxon>
        <taxon>Actinomycetes</taxon>
        <taxon>Kitasatosporales</taxon>
        <taxon>Streptomycetaceae</taxon>
        <taxon>Streptomyces</taxon>
        <taxon>Streptomyces violaceusniger group</taxon>
    </lineage>
</organism>
<dbReference type="Pfam" id="PF08659">
    <property type="entry name" value="KR"/>
    <property type="match status" value="2"/>
</dbReference>
<evidence type="ECO:0000256" key="8">
    <source>
        <dbReference type="PROSITE-ProRule" id="PRU01363"/>
    </source>
</evidence>
<dbReference type="Pfam" id="PF00698">
    <property type="entry name" value="Acyl_transf_1"/>
    <property type="match status" value="3"/>
</dbReference>
<feature type="region of interest" description="Disordered" evidence="9">
    <location>
        <begin position="1475"/>
        <end position="1497"/>
    </location>
</feature>
<dbReference type="NCBIfam" id="NF045894">
    <property type="entry name" value="PKS_plus_SDR"/>
    <property type="match status" value="1"/>
</dbReference>
<dbReference type="InterPro" id="IPR049900">
    <property type="entry name" value="PKS_mFAS_DH"/>
</dbReference>
<feature type="domain" description="Ketosynthase family 3 (KS3)" evidence="11">
    <location>
        <begin position="1061"/>
        <end position="1477"/>
    </location>
</feature>
<dbReference type="InterPro" id="IPR001227">
    <property type="entry name" value="Ac_transferase_dom_sf"/>
</dbReference>
<reference evidence="13 14" key="1">
    <citation type="submission" date="2020-02" db="EMBL/GenBank/DDBJ databases">
        <title>Streptomyces malaysiensis DSM14702 (JHCC583434, PFL_A843) Genome sequencing and assembly.</title>
        <authorList>
            <person name="Samborskyy M."/>
        </authorList>
    </citation>
    <scope>NUCLEOTIDE SEQUENCE [LARGE SCALE GENOMIC DNA]</scope>
    <source>
        <strain evidence="13 14">DSM 14702</strain>
    </source>
</reference>
<name>A0A7X5WWK8_STRMQ</name>
<keyword evidence="3" id="KW-0597">Phosphoprotein</keyword>
<dbReference type="PANTHER" id="PTHR43775">
    <property type="entry name" value="FATTY ACID SYNTHASE"/>
    <property type="match status" value="1"/>
</dbReference>
<dbReference type="PROSITE" id="PS00606">
    <property type="entry name" value="KS3_1"/>
    <property type="match status" value="2"/>
</dbReference>
<feature type="domain" description="PKS/mFAS DH" evidence="12">
    <location>
        <begin position="1949"/>
        <end position="2236"/>
    </location>
</feature>
<dbReference type="Pfam" id="PF16197">
    <property type="entry name" value="KAsynt_C_assoc"/>
    <property type="match status" value="3"/>
</dbReference>
<dbReference type="InterPro" id="IPR029058">
    <property type="entry name" value="AB_hydrolase_fold"/>
</dbReference>
<dbReference type="InterPro" id="IPR018201">
    <property type="entry name" value="Ketoacyl_synth_AS"/>
</dbReference>
<dbReference type="GO" id="GO:0006633">
    <property type="term" value="P:fatty acid biosynthetic process"/>
    <property type="evidence" value="ECO:0007669"/>
    <property type="project" value="InterPro"/>
</dbReference>
<dbReference type="Gene3D" id="3.40.366.10">
    <property type="entry name" value="Malonyl-Coenzyme A Acyl Carrier Protein, domain 2"/>
    <property type="match status" value="3"/>
</dbReference>
<dbReference type="CDD" id="cd08956">
    <property type="entry name" value="KR_3_FAS_SDR_x"/>
    <property type="match status" value="1"/>
</dbReference>
<evidence type="ECO:0000256" key="2">
    <source>
        <dbReference type="ARBA" id="ARBA00022450"/>
    </source>
</evidence>
<feature type="compositionally biased region" description="Basic and acidic residues" evidence="9">
    <location>
        <begin position="1478"/>
        <end position="1487"/>
    </location>
</feature>
<dbReference type="PROSITE" id="PS52004">
    <property type="entry name" value="KS3_2"/>
    <property type="match status" value="3"/>
</dbReference>
<dbReference type="InterPro" id="IPR013968">
    <property type="entry name" value="PKS_KR"/>
</dbReference>
<dbReference type="Gene3D" id="1.10.1200.10">
    <property type="entry name" value="ACP-like"/>
    <property type="match status" value="3"/>
</dbReference>
<dbReference type="SUPFAM" id="SSF47336">
    <property type="entry name" value="ACP-like"/>
    <property type="match status" value="2"/>
</dbReference>
<dbReference type="InterPro" id="IPR016039">
    <property type="entry name" value="Thiolase-like"/>
</dbReference>
<dbReference type="SUPFAM" id="SSF51735">
    <property type="entry name" value="NAD(P)-binding Rossmann-fold domains"/>
    <property type="match status" value="4"/>
</dbReference>
<dbReference type="GO" id="GO:0031177">
    <property type="term" value="F:phosphopantetheine binding"/>
    <property type="evidence" value="ECO:0007669"/>
    <property type="project" value="InterPro"/>
</dbReference>
<dbReference type="GO" id="GO:0004312">
    <property type="term" value="F:fatty acid synthase activity"/>
    <property type="evidence" value="ECO:0007669"/>
    <property type="project" value="TreeGrafter"/>
</dbReference>
<feature type="domain" description="Ketosynthase family 3 (KS3)" evidence="11">
    <location>
        <begin position="2821"/>
        <end position="3243"/>
    </location>
</feature>
<dbReference type="FunFam" id="3.40.47.10:FF:000019">
    <property type="entry name" value="Polyketide synthase type I"/>
    <property type="match status" value="3"/>
</dbReference>
<dbReference type="FunFam" id="3.40.366.10:FF:000002">
    <property type="entry name" value="Probable polyketide synthase 2"/>
    <property type="match status" value="3"/>
</dbReference>
<dbReference type="EMBL" id="JAALLH010000001">
    <property type="protein sequence ID" value="NIY62311.1"/>
    <property type="molecule type" value="Genomic_DNA"/>
</dbReference>
<dbReference type="Pfam" id="PF14765">
    <property type="entry name" value="PS-DH"/>
    <property type="match status" value="1"/>
</dbReference>
<comment type="caution">
    <text evidence="8">Lacks conserved residue(s) required for the propagation of feature annotation.</text>
</comment>
<dbReference type="SUPFAM" id="SSF55048">
    <property type="entry name" value="Probable ACP-binding domain of malonyl-CoA ACP transacylase"/>
    <property type="match status" value="3"/>
</dbReference>
<dbReference type="SMART" id="SM01294">
    <property type="entry name" value="PKS_PP_betabranch"/>
    <property type="match status" value="3"/>
</dbReference>
<dbReference type="InterPro" id="IPR049551">
    <property type="entry name" value="PKS_DH_C"/>
</dbReference>
<keyword evidence="2" id="KW-0596">Phosphopantetheine</keyword>
<feature type="domain" description="Ketosynthase family 3 (KS3)" evidence="11">
    <location>
        <begin position="36"/>
        <end position="455"/>
    </location>
</feature>
<dbReference type="SMART" id="SM00827">
    <property type="entry name" value="PKS_AT"/>
    <property type="match status" value="3"/>
</dbReference>
<dbReference type="Pfam" id="PF00975">
    <property type="entry name" value="Thioesterase"/>
    <property type="match status" value="1"/>
</dbReference>
<evidence type="ECO:0000256" key="7">
    <source>
        <dbReference type="ARBA" id="ARBA00023315"/>
    </source>
</evidence>
<evidence type="ECO:0000256" key="1">
    <source>
        <dbReference type="ARBA" id="ARBA00004792"/>
    </source>
</evidence>
<dbReference type="PANTHER" id="PTHR43775:SF51">
    <property type="entry name" value="INACTIVE PHENOLPHTHIOCEROL SYNTHESIS POLYKETIDE SYNTHASE TYPE I PKS1-RELATED"/>
    <property type="match status" value="1"/>
</dbReference>
<dbReference type="GO" id="GO:0004315">
    <property type="term" value="F:3-oxoacyl-[acyl-carrier-protein] synthase activity"/>
    <property type="evidence" value="ECO:0007669"/>
    <property type="project" value="InterPro"/>
</dbReference>
<feature type="region of interest" description="Disordered" evidence="9">
    <location>
        <begin position="940"/>
        <end position="962"/>
    </location>
</feature>
<feature type="compositionally biased region" description="Basic and acidic residues" evidence="9">
    <location>
        <begin position="946"/>
        <end position="960"/>
    </location>
</feature>
<dbReference type="InterPro" id="IPR041618">
    <property type="entry name" value="PKS_DE"/>
</dbReference>
<keyword evidence="6" id="KW-0511">Multifunctional enzyme</keyword>
<evidence type="ECO:0000256" key="3">
    <source>
        <dbReference type="ARBA" id="ARBA00022553"/>
    </source>
</evidence>
<dbReference type="CDD" id="cd08952">
    <property type="entry name" value="KR_1_SDR_x"/>
    <property type="match status" value="1"/>
</dbReference>
<dbReference type="Pfam" id="PF02801">
    <property type="entry name" value="Ketoacyl-synt_C"/>
    <property type="match status" value="3"/>
</dbReference>
<feature type="region of interest" description="N-terminal hotdog fold" evidence="8">
    <location>
        <begin position="1949"/>
        <end position="2075"/>
    </location>
</feature>
<dbReference type="InterPro" id="IPR042104">
    <property type="entry name" value="PKS_dehydratase_sf"/>
</dbReference>